<reference evidence="11" key="2">
    <citation type="submission" date="2021-11" db="EMBL/GenBank/DDBJ databases">
        <authorList>
            <consortium name="Genoscope - CEA"/>
            <person name="William W."/>
        </authorList>
    </citation>
    <scope>NUCLEOTIDE SEQUENCE</scope>
</reference>
<organism evidence="10">
    <name type="scientific">Pelagomonas calceolata</name>
    <dbReference type="NCBI Taxonomy" id="35677"/>
    <lineage>
        <taxon>Eukaryota</taxon>
        <taxon>Sar</taxon>
        <taxon>Stramenopiles</taxon>
        <taxon>Ochrophyta</taxon>
        <taxon>Pelagophyceae</taxon>
        <taxon>Pelagomonadales</taxon>
        <taxon>Pelagomonadaceae</taxon>
        <taxon>Pelagomonas</taxon>
    </lineage>
</organism>
<dbReference type="CDD" id="cd00402">
    <property type="entry name" value="Riboflavin_synthase_like"/>
    <property type="match status" value="1"/>
</dbReference>
<name>A0A7S4A737_9STRA</name>
<evidence type="ECO:0000256" key="5">
    <source>
        <dbReference type="ARBA" id="ARBA00022619"/>
    </source>
</evidence>
<dbReference type="OrthoDB" id="10258924at2759"/>
<evidence type="ECO:0000313" key="11">
    <source>
        <dbReference type="EMBL" id="CAH0368147.1"/>
    </source>
</evidence>
<comment type="function">
    <text evidence="1">Catalyzes the dismutation of two molecules of 6,7-dimethyl-8-ribityllumazine, resulting in the formation of riboflavin and 5-amino-6-(D-ribitylamino)uracil.</text>
</comment>
<evidence type="ECO:0000256" key="4">
    <source>
        <dbReference type="ARBA" id="ARBA00013950"/>
    </source>
</evidence>
<dbReference type="FunFam" id="2.40.30.20:FF:000004">
    <property type="entry name" value="Riboflavin synthase, alpha subunit"/>
    <property type="match status" value="1"/>
</dbReference>
<feature type="domain" description="Lumazine-binding" evidence="9">
    <location>
        <begin position="31"/>
        <end position="139"/>
    </location>
</feature>
<evidence type="ECO:0000256" key="3">
    <source>
        <dbReference type="ARBA" id="ARBA00012827"/>
    </source>
</evidence>
<dbReference type="PROSITE" id="PS51177">
    <property type="entry name" value="LUMAZINE_BIND"/>
    <property type="match status" value="2"/>
</dbReference>
<dbReference type="Proteomes" id="UP000789595">
    <property type="component" value="Unassembled WGS sequence"/>
</dbReference>
<evidence type="ECO:0000256" key="1">
    <source>
        <dbReference type="ARBA" id="ARBA00002803"/>
    </source>
</evidence>
<keyword evidence="5" id="KW-0686">Riboflavin biosynthesis</keyword>
<evidence type="ECO:0000313" key="10">
    <source>
        <dbReference type="EMBL" id="CAE0705872.1"/>
    </source>
</evidence>
<feature type="domain" description="Lumazine-binding" evidence="9">
    <location>
        <begin position="140"/>
        <end position="237"/>
    </location>
</feature>
<evidence type="ECO:0000313" key="12">
    <source>
        <dbReference type="Proteomes" id="UP000789595"/>
    </source>
</evidence>
<dbReference type="NCBIfam" id="TIGR00187">
    <property type="entry name" value="ribE"/>
    <property type="match status" value="1"/>
</dbReference>
<dbReference type="FunFam" id="2.40.30.20:FF:000003">
    <property type="entry name" value="Riboflavin synthase, alpha subunit"/>
    <property type="match status" value="1"/>
</dbReference>
<evidence type="ECO:0000256" key="8">
    <source>
        <dbReference type="SAM" id="SignalP"/>
    </source>
</evidence>
<evidence type="ECO:0000256" key="6">
    <source>
        <dbReference type="ARBA" id="ARBA00022679"/>
    </source>
</evidence>
<accession>A0A7S4A737</accession>
<dbReference type="InterPro" id="IPR001783">
    <property type="entry name" value="Lumazine-bd"/>
</dbReference>
<gene>
    <name evidence="10" type="ORF">PCAL00307_LOCUS21322</name>
    <name evidence="11" type="ORF">PECAL_2P11970</name>
</gene>
<proteinExistence type="predicted"/>
<comment type="pathway">
    <text evidence="2">Cofactor biosynthesis; riboflavin biosynthesis; riboflavin from 2-hydroxy-3-oxobutyl phosphate and 5-amino-6-(D-ribitylamino)uracil: step 2/2.</text>
</comment>
<dbReference type="SUPFAM" id="SSF63380">
    <property type="entry name" value="Riboflavin synthase domain-like"/>
    <property type="match status" value="2"/>
</dbReference>
<dbReference type="AlphaFoldDB" id="A0A7S4A737"/>
<dbReference type="InterPro" id="IPR017938">
    <property type="entry name" value="Riboflavin_synthase-like_b-brl"/>
</dbReference>
<feature type="signal peptide" evidence="8">
    <location>
        <begin position="1"/>
        <end position="15"/>
    </location>
</feature>
<dbReference type="GO" id="GO:0009231">
    <property type="term" value="P:riboflavin biosynthetic process"/>
    <property type="evidence" value="ECO:0007669"/>
    <property type="project" value="UniProtKB-KW"/>
</dbReference>
<evidence type="ECO:0000256" key="2">
    <source>
        <dbReference type="ARBA" id="ARBA00004887"/>
    </source>
</evidence>
<dbReference type="EMBL" id="HBIW01024717">
    <property type="protein sequence ID" value="CAE0705872.1"/>
    <property type="molecule type" value="Transcribed_RNA"/>
</dbReference>
<dbReference type="GO" id="GO:0004746">
    <property type="term" value="F:riboflavin synthase activity"/>
    <property type="evidence" value="ECO:0007669"/>
    <property type="project" value="UniProtKB-EC"/>
</dbReference>
<dbReference type="EMBL" id="CAKKNE010000002">
    <property type="protein sequence ID" value="CAH0368147.1"/>
    <property type="molecule type" value="Genomic_DNA"/>
</dbReference>
<dbReference type="InterPro" id="IPR023366">
    <property type="entry name" value="ATP_synth_asu-like_sf"/>
</dbReference>
<protein>
    <recommendedName>
        <fullName evidence="4">Riboflavin synthase</fullName>
        <ecNumber evidence="3">2.5.1.9</ecNumber>
    </recommendedName>
</protein>
<keyword evidence="7" id="KW-0677">Repeat</keyword>
<keyword evidence="6" id="KW-0808">Transferase</keyword>
<dbReference type="PANTHER" id="PTHR21098">
    <property type="entry name" value="RIBOFLAVIN SYNTHASE ALPHA CHAIN"/>
    <property type="match status" value="1"/>
</dbReference>
<dbReference type="PANTHER" id="PTHR21098:SF0">
    <property type="entry name" value="RIBOFLAVIN SYNTHASE"/>
    <property type="match status" value="1"/>
</dbReference>
<keyword evidence="8" id="KW-0732">Signal</keyword>
<evidence type="ECO:0000259" key="9">
    <source>
        <dbReference type="PROSITE" id="PS51177"/>
    </source>
</evidence>
<feature type="chain" id="PRO_5036212296" description="Riboflavin synthase" evidence="8">
    <location>
        <begin position="16"/>
        <end position="285"/>
    </location>
</feature>
<keyword evidence="12" id="KW-1185">Reference proteome</keyword>
<reference evidence="10" key="1">
    <citation type="submission" date="2021-01" db="EMBL/GenBank/DDBJ databases">
        <authorList>
            <person name="Corre E."/>
            <person name="Pelletier E."/>
            <person name="Niang G."/>
            <person name="Scheremetjew M."/>
            <person name="Finn R."/>
            <person name="Kale V."/>
            <person name="Holt S."/>
            <person name="Cochrane G."/>
            <person name="Meng A."/>
            <person name="Brown T."/>
            <person name="Cohen L."/>
        </authorList>
    </citation>
    <scope>NUCLEOTIDE SEQUENCE</scope>
    <source>
        <strain evidence="10">CCMP1756</strain>
    </source>
</reference>
<dbReference type="EC" id="2.5.1.9" evidence="3"/>
<dbReference type="InterPro" id="IPR026017">
    <property type="entry name" value="Lumazine-bd_dom"/>
</dbReference>
<evidence type="ECO:0000256" key="7">
    <source>
        <dbReference type="ARBA" id="ARBA00022737"/>
    </source>
</evidence>
<sequence length="285" mass="30839">MRRLLVLLALPSAAPFQHHRTARHQPTRQNVFSGIVEEMGTVVSLQTDKEMLLWDGTTGEGTELIVDGPVASDGAYVGCSIAVNGVCLTATRINIDDQPKFSLTLAPETLRRTNLGALKENDKVNLERSLAADGRNSGHYVQGHVDTTGKVLKKTLEGDSLWVEIEVNDPDLLACIVPKGYVAVDGTSLTVVDVFEKSFTLMLIEHTQKCIVLPQRAIGDEVNLEVDVIAKYARRSVGDFDALTKRVEELEARLEGLEGCIPGYDWDDAAGPTSGSAKPVRGSSA</sequence>
<dbReference type="Pfam" id="PF00677">
    <property type="entry name" value="Lum_binding"/>
    <property type="match status" value="2"/>
</dbReference>
<dbReference type="NCBIfam" id="NF006767">
    <property type="entry name" value="PRK09289.1"/>
    <property type="match status" value="1"/>
</dbReference>
<dbReference type="Gene3D" id="2.40.30.20">
    <property type="match status" value="2"/>
</dbReference>